<evidence type="ECO:0000256" key="1">
    <source>
        <dbReference type="SAM" id="Phobius"/>
    </source>
</evidence>
<dbReference type="AlphaFoldDB" id="A0A2H0PW66"/>
<sequence length="117" mass="13012">MSLLHIVAFIVGILLFVLGAVTILMRRKYPMPTDYKMLFVMGILWIPFGLMLGAYAFSGIGAALMLIGLARKKDWKQQSELWAHMSKGQKMFRVFAIVISVLLAASIAVLLVLGIKK</sequence>
<evidence type="ECO:0000313" key="3">
    <source>
        <dbReference type="Proteomes" id="UP000236846"/>
    </source>
</evidence>
<name>A0A2H0PW66_9BACT</name>
<evidence type="ECO:0000313" key="2">
    <source>
        <dbReference type="EMBL" id="PIR26248.1"/>
    </source>
</evidence>
<protein>
    <submittedName>
        <fullName evidence="2">Uncharacterized protein</fullName>
    </submittedName>
</protein>
<feature type="transmembrane region" description="Helical" evidence="1">
    <location>
        <begin position="6"/>
        <end position="25"/>
    </location>
</feature>
<keyword evidence="1" id="KW-0472">Membrane</keyword>
<comment type="caution">
    <text evidence="2">The sequence shown here is derived from an EMBL/GenBank/DDBJ whole genome shotgun (WGS) entry which is preliminary data.</text>
</comment>
<feature type="transmembrane region" description="Helical" evidence="1">
    <location>
        <begin position="37"/>
        <end position="70"/>
    </location>
</feature>
<gene>
    <name evidence="2" type="ORF">COV41_01720</name>
</gene>
<keyword evidence="1" id="KW-0812">Transmembrane</keyword>
<proteinExistence type="predicted"/>
<accession>A0A2H0PW66</accession>
<keyword evidence="1" id="KW-1133">Transmembrane helix</keyword>
<reference evidence="2 3" key="1">
    <citation type="submission" date="2017-09" db="EMBL/GenBank/DDBJ databases">
        <title>Depth-based differentiation of microbial function through sediment-hosted aquifers and enrichment of novel symbionts in the deep terrestrial subsurface.</title>
        <authorList>
            <person name="Probst A.J."/>
            <person name="Ladd B."/>
            <person name="Jarett J.K."/>
            <person name="Geller-Mcgrath D.E."/>
            <person name="Sieber C.M."/>
            <person name="Emerson J.B."/>
            <person name="Anantharaman K."/>
            <person name="Thomas B.C."/>
            <person name="Malmstrom R."/>
            <person name="Stieglmeier M."/>
            <person name="Klingl A."/>
            <person name="Woyke T."/>
            <person name="Ryan C.M."/>
            <person name="Banfield J.F."/>
        </authorList>
    </citation>
    <scope>NUCLEOTIDE SEQUENCE [LARGE SCALE GENOMIC DNA]</scope>
    <source>
        <strain evidence="2">CG11_big_fil_rev_8_21_14_0_20_43_10</strain>
    </source>
</reference>
<dbReference type="Proteomes" id="UP000236846">
    <property type="component" value="Unassembled WGS sequence"/>
</dbReference>
<feature type="transmembrane region" description="Helical" evidence="1">
    <location>
        <begin position="90"/>
        <end position="115"/>
    </location>
</feature>
<dbReference type="EMBL" id="PCXE01000031">
    <property type="protein sequence ID" value="PIR26248.1"/>
    <property type="molecule type" value="Genomic_DNA"/>
</dbReference>
<organism evidence="2 3">
    <name type="scientific">Candidatus Brennerbacteria bacterium CG11_big_fil_rev_8_21_14_0_20_43_10</name>
    <dbReference type="NCBI Taxonomy" id="1974523"/>
    <lineage>
        <taxon>Bacteria</taxon>
        <taxon>Candidatus Brenneribacteriota</taxon>
    </lineage>
</organism>